<dbReference type="Proteomes" id="UP000016617">
    <property type="component" value="Unassembled WGS sequence"/>
</dbReference>
<dbReference type="HOGENOM" id="CLU_2994877_0_0_9"/>
<dbReference type="PATRIC" id="fig|1227275.3.peg.283"/>
<organism evidence="1 2">
    <name type="scientific">Streptococcus sobrinus W1703</name>
    <dbReference type="NCBI Taxonomy" id="1227275"/>
    <lineage>
        <taxon>Bacteria</taxon>
        <taxon>Bacillati</taxon>
        <taxon>Bacillota</taxon>
        <taxon>Bacilli</taxon>
        <taxon>Lactobacillales</taxon>
        <taxon>Streptococcaceae</taxon>
        <taxon>Streptococcus</taxon>
    </lineage>
</organism>
<reference evidence="1 2" key="1">
    <citation type="submission" date="2013-06" db="EMBL/GenBank/DDBJ databases">
        <authorList>
            <person name="Weinstock G."/>
            <person name="Sodergren E."/>
            <person name="Lobos E.A."/>
            <person name="Fulton L."/>
            <person name="Fulton R."/>
            <person name="Courtney L."/>
            <person name="Fronick C."/>
            <person name="O'Laughlin M."/>
            <person name="Godfrey J."/>
            <person name="Wilson R.M."/>
            <person name="Miner T."/>
            <person name="Farmer C."/>
            <person name="Delehaunty K."/>
            <person name="Cordes M."/>
            <person name="Minx P."/>
            <person name="Tomlinson C."/>
            <person name="Chen J."/>
            <person name="Wollam A."/>
            <person name="Pepin K.H."/>
            <person name="Bhonagiri V."/>
            <person name="Zhang X."/>
            <person name="Warren W."/>
            <person name="Mitreva M."/>
            <person name="Mardis E.R."/>
            <person name="Wilson R.K."/>
        </authorList>
    </citation>
    <scope>NUCLEOTIDE SEQUENCE [LARGE SCALE GENOMIC DNA]</scope>
    <source>
        <strain evidence="1 2">W1703</strain>
    </source>
</reference>
<name>U2JET6_9STRE</name>
<accession>U2JET6</accession>
<gene>
    <name evidence="1" type="ORF">HMPREF1557_00320</name>
</gene>
<comment type="caution">
    <text evidence="1">The sequence shown here is derived from an EMBL/GenBank/DDBJ whole genome shotgun (WGS) entry which is preliminary data.</text>
</comment>
<evidence type="ECO:0000313" key="1">
    <source>
        <dbReference type="EMBL" id="ERJ78315.1"/>
    </source>
</evidence>
<dbReference type="AlphaFoldDB" id="U2JET6"/>
<dbReference type="EMBL" id="AWVA01000015">
    <property type="protein sequence ID" value="ERJ78315.1"/>
    <property type="molecule type" value="Genomic_DNA"/>
</dbReference>
<evidence type="ECO:0000313" key="2">
    <source>
        <dbReference type="Proteomes" id="UP000016617"/>
    </source>
</evidence>
<proteinExistence type="predicted"/>
<protein>
    <submittedName>
        <fullName evidence="1">Uncharacterized protein</fullName>
    </submittedName>
</protein>
<sequence length="57" mass="6320">MVSLYPNPSCSSARLDKLGRFGQFYQASEETNQMALVADFLIVKKFLINTASSLGNF</sequence>